<keyword evidence="2" id="KW-1185">Reference proteome</keyword>
<accession>A0AAN8A9E0</accession>
<dbReference type="AlphaFoldDB" id="A0AAN8A9E0"/>
<evidence type="ECO:0000313" key="1">
    <source>
        <dbReference type="EMBL" id="KAK5781125.1"/>
    </source>
</evidence>
<evidence type="ECO:0000313" key="2">
    <source>
        <dbReference type="Proteomes" id="UP001306508"/>
    </source>
</evidence>
<sequence length="269" mass="31362">MSIPIKDDYGNIIDHATPEPKDPIRPISPKLLTEYIDSVEDKKELFKWIKKWTDVTPRKKDVWKLWKPKHLQKLLIKSLTELGEYSNVLGFIYSQKNKFVQAKNGQVFNVENFFNTVLLCTILRNNLIKSPNSTIALKKLKTAWSITQLKENKTGLSNILVQSLEQIQNFNVSNELNGFENKNLVLPNLSNLDLKHVASNRNKIIQDNELIYFISRALLERANLKQIVLPPDILTSLQEFIMNFRQLLPDKEDKYDKMMKSMNELYKSK</sequence>
<dbReference type="Proteomes" id="UP001306508">
    <property type="component" value="Unassembled WGS sequence"/>
</dbReference>
<protein>
    <submittedName>
        <fullName evidence="1">Uncharacterized protein</fullName>
    </submittedName>
</protein>
<comment type="caution">
    <text evidence="1">The sequence shown here is derived from an EMBL/GenBank/DDBJ whole genome shotgun (WGS) entry which is preliminary data.</text>
</comment>
<name>A0AAN8A9E0_9SACH</name>
<gene>
    <name evidence="1" type="ORF">RI543_001517</name>
</gene>
<dbReference type="EMBL" id="JAWIZZ010000038">
    <property type="protein sequence ID" value="KAK5781125.1"/>
    <property type="molecule type" value="Genomic_DNA"/>
</dbReference>
<reference evidence="2" key="1">
    <citation type="submission" date="2023-07" db="EMBL/GenBank/DDBJ databases">
        <title>A draft genome of Kazachstania heterogenica Y-27499.</title>
        <authorList>
            <person name="Donic C."/>
            <person name="Kralova J.S."/>
            <person name="Fidel L."/>
            <person name="Ben-Dor S."/>
            <person name="Jung S."/>
        </authorList>
    </citation>
    <scope>NUCLEOTIDE SEQUENCE [LARGE SCALE GENOMIC DNA]</scope>
    <source>
        <strain evidence="2">Y27499</strain>
    </source>
</reference>
<organism evidence="1 2">
    <name type="scientific">Arxiozyma heterogenica</name>
    <dbReference type="NCBI Taxonomy" id="278026"/>
    <lineage>
        <taxon>Eukaryota</taxon>
        <taxon>Fungi</taxon>
        <taxon>Dikarya</taxon>
        <taxon>Ascomycota</taxon>
        <taxon>Saccharomycotina</taxon>
        <taxon>Saccharomycetes</taxon>
        <taxon>Saccharomycetales</taxon>
        <taxon>Saccharomycetaceae</taxon>
        <taxon>Arxiozyma</taxon>
    </lineage>
</organism>
<proteinExistence type="predicted"/>